<organism evidence="3 4">
    <name type="scientific">Lactiplantibacillus nangangensis</name>
    <dbReference type="NCBI Taxonomy" id="2559917"/>
    <lineage>
        <taxon>Bacteria</taxon>
        <taxon>Bacillati</taxon>
        <taxon>Bacillota</taxon>
        <taxon>Bacilli</taxon>
        <taxon>Lactobacillales</taxon>
        <taxon>Lactobacillaceae</taxon>
        <taxon>Lactiplantibacillus</taxon>
    </lineage>
</organism>
<gene>
    <name evidence="3" type="ORF">ACFP1L_06135</name>
</gene>
<dbReference type="EMBL" id="JBHSSE010000014">
    <property type="protein sequence ID" value="MFC6201450.1"/>
    <property type="molecule type" value="Genomic_DNA"/>
</dbReference>
<evidence type="ECO:0000259" key="2">
    <source>
        <dbReference type="Pfam" id="PF13731"/>
    </source>
</evidence>
<proteinExistence type="predicted"/>
<feature type="signal peptide" evidence="1">
    <location>
        <begin position="1"/>
        <end position="24"/>
    </location>
</feature>
<feature type="chain" id="PRO_5046911356" evidence="1">
    <location>
        <begin position="25"/>
        <end position="196"/>
    </location>
</feature>
<feature type="domain" description="WxL" evidence="2">
    <location>
        <begin position="37"/>
        <end position="193"/>
    </location>
</feature>
<sequence length="196" mass="19706">MKKMLLGLLLSATLLGGTAVTANAADAATGQSDGTVSFTGGDLTLDATGAGLDFGSNKITDQKETYNNQTANSGVKVSDLRGTGAGWSLSVTQQAQFKNGDTTDAKELKGAAINLNGVLDTSNVAGGAPTLIADSIPLTPTASTMIAGAKADAGLGTTTIVYDTSTLDVPQSAIKLAGSKYTTTLFWNLGATPIND</sequence>
<evidence type="ECO:0000313" key="4">
    <source>
        <dbReference type="Proteomes" id="UP001596171"/>
    </source>
</evidence>
<dbReference type="RefSeq" id="WP_137617386.1">
    <property type="nucleotide sequence ID" value="NZ_BJDI01000028.1"/>
</dbReference>
<evidence type="ECO:0000256" key="1">
    <source>
        <dbReference type="SAM" id="SignalP"/>
    </source>
</evidence>
<reference evidence="4" key="1">
    <citation type="journal article" date="2019" name="Int. J. Syst. Evol. Microbiol.">
        <title>The Global Catalogue of Microorganisms (GCM) 10K type strain sequencing project: providing services to taxonomists for standard genome sequencing and annotation.</title>
        <authorList>
            <consortium name="The Broad Institute Genomics Platform"/>
            <consortium name="The Broad Institute Genome Sequencing Center for Infectious Disease"/>
            <person name="Wu L."/>
            <person name="Ma J."/>
        </authorList>
    </citation>
    <scope>NUCLEOTIDE SEQUENCE [LARGE SCALE GENOMIC DNA]</scope>
    <source>
        <strain evidence="4">CCM 8930</strain>
    </source>
</reference>
<keyword evidence="1" id="KW-0732">Signal</keyword>
<accession>A0ABW1SIN7</accession>
<keyword evidence="4" id="KW-1185">Reference proteome</keyword>
<dbReference type="Pfam" id="PF13731">
    <property type="entry name" value="WxL"/>
    <property type="match status" value="1"/>
</dbReference>
<comment type="caution">
    <text evidence="3">The sequence shown here is derived from an EMBL/GenBank/DDBJ whole genome shotgun (WGS) entry which is preliminary data.</text>
</comment>
<evidence type="ECO:0000313" key="3">
    <source>
        <dbReference type="EMBL" id="MFC6201450.1"/>
    </source>
</evidence>
<dbReference type="InterPro" id="IPR027994">
    <property type="entry name" value="WxL_dom"/>
</dbReference>
<name>A0ABW1SIN7_9LACO</name>
<protein>
    <submittedName>
        <fullName evidence="3">WxL domain-containing protein</fullName>
    </submittedName>
</protein>
<dbReference type="Proteomes" id="UP001596171">
    <property type="component" value="Unassembled WGS sequence"/>
</dbReference>